<keyword evidence="2" id="KW-1003">Cell membrane</keyword>
<dbReference type="KEGG" id="mbn:Mboo_1124"/>
<organism evidence="9 10">
    <name type="scientific">Methanoregula boonei (strain DSM 21154 / JCM 14090 / 6A8)</name>
    <dbReference type="NCBI Taxonomy" id="456442"/>
    <lineage>
        <taxon>Archaea</taxon>
        <taxon>Methanobacteriati</taxon>
        <taxon>Methanobacteriota</taxon>
        <taxon>Stenosarchaea group</taxon>
        <taxon>Methanomicrobia</taxon>
        <taxon>Methanomicrobiales</taxon>
        <taxon>Methanoregulaceae</taxon>
        <taxon>Methanoregula</taxon>
    </lineage>
</organism>
<feature type="transmembrane region" description="Helical" evidence="7">
    <location>
        <begin position="462"/>
        <end position="484"/>
    </location>
</feature>
<evidence type="ECO:0000313" key="9">
    <source>
        <dbReference type="EMBL" id="ABS55642.1"/>
    </source>
</evidence>
<dbReference type="Proteomes" id="UP000002408">
    <property type="component" value="Chromosome"/>
</dbReference>
<dbReference type="eggNOG" id="arCOG01537">
    <property type="taxonomic scope" value="Archaea"/>
</dbReference>
<evidence type="ECO:0000256" key="7">
    <source>
        <dbReference type="SAM" id="Phobius"/>
    </source>
</evidence>
<feature type="transmembrane region" description="Helical" evidence="7">
    <location>
        <begin position="30"/>
        <end position="48"/>
    </location>
</feature>
<dbReference type="PANTHER" id="PTHR42682">
    <property type="entry name" value="HYDROGENASE-4 COMPONENT F"/>
    <property type="match status" value="1"/>
</dbReference>
<feature type="transmembrane region" description="Helical" evidence="7">
    <location>
        <begin position="410"/>
        <end position="434"/>
    </location>
</feature>
<keyword evidence="6 7" id="KW-0472">Membrane</keyword>
<feature type="transmembrane region" description="Helical" evidence="7">
    <location>
        <begin position="376"/>
        <end position="398"/>
    </location>
</feature>
<dbReference type="PANTHER" id="PTHR42682:SF5">
    <property type="entry name" value="HYDROGENASE-4 COMPONENT F"/>
    <property type="match status" value="1"/>
</dbReference>
<dbReference type="HOGENOM" id="CLU_007100_10_1_2"/>
<dbReference type="GeneID" id="5411368"/>
<evidence type="ECO:0000256" key="5">
    <source>
        <dbReference type="ARBA" id="ARBA00023002"/>
    </source>
</evidence>
<feature type="transmembrane region" description="Helical" evidence="7">
    <location>
        <begin position="241"/>
        <end position="260"/>
    </location>
</feature>
<sequence precursor="true">MILVAFALTALAAIVLVALSRTHNQMNAAAVGQALVFAALAFYILFFVRVPVDTFIVGSGYFFIDHLGLLEVLVATFIFVLAAVYARGYVGNLLISHELEAGSLKLFYAAWCLLELVIVLAFFSDNLALFWIFAEMTTVISAMLVAILSAKENIDAALKYIFVASVAMIFAFVGLIFLYEITRSALGTGTLNWTVLIAHASVLPAGMTTAAFLFVFIGFAAKSGIFPFHTWLPEAHAKAPSAVSAVLSGVLLNVGIYGIIRVFAIAHQTAAAAIVVPVILVFGIFTIAIAAFSMLPEKNLKKLVAFSSIENMGLMLTGIAVATPLAIFWVLVQVIAHALTKASLFFSAGILHRQYRNHLSADAPDDIHDVFRFQPLAAWGIVLGGLAIIGMPPFLAFFSKFFILLSLGSISPWVLALVLVLLFIAASAFGYFVIRTFGRTTPPGEPCEPVPYHTPLSMQAPIVILLALVLALGLMFPAGGYAFITQIVTELGFS</sequence>
<dbReference type="AlphaFoldDB" id="A7I7D1"/>
<gene>
    <name evidence="9" type="ordered locus">Mboo_1124</name>
</gene>
<feature type="transmembrane region" description="Helical" evidence="7">
    <location>
        <begin position="314"/>
        <end position="336"/>
    </location>
</feature>
<evidence type="ECO:0000313" key="10">
    <source>
        <dbReference type="Proteomes" id="UP000002408"/>
    </source>
</evidence>
<evidence type="ECO:0000259" key="8">
    <source>
        <dbReference type="Pfam" id="PF00361"/>
    </source>
</evidence>
<feature type="transmembrane region" description="Helical" evidence="7">
    <location>
        <begin position="60"/>
        <end position="86"/>
    </location>
</feature>
<proteinExistence type="predicted"/>
<dbReference type="PRINTS" id="PR01437">
    <property type="entry name" value="NUOXDRDTASE4"/>
</dbReference>
<dbReference type="STRING" id="456442.Mboo_1124"/>
<reference evidence="10" key="1">
    <citation type="journal article" date="2015" name="Microbiology">
        <title>Genome of Methanoregula boonei 6A8 reveals adaptations to oligotrophic peatland environments.</title>
        <authorList>
            <person name="Braeuer S."/>
            <person name="Cadillo-Quiroz H."/>
            <person name="Kyrpides N."/>
            <person name="Woyke T."/>
            <person name="Goodwin L."/>
            <person name="Detter C."/>
            <person name="Podell S."/>
            <person name="Yavitt J.B."/>
            <person name="Zinder S.H."/>
        </authorList>
    </citation>
    <scope>NUCLEOTIDE SEQUENCE [LARGE SCALE GENOMIC DNA]</scope>
    <source>
        <strain evidence="10">DSM 21154 / JCM 14090 / 6A8</strain>
    </source>
</reference>
<dbReference type="InterPro" id="IPR052175">
    <property type="entry name" value="ComplexI-like_HydComp"/>
</dbReference>
<dbReference type="Pfam" id="PF00361">
    <property type="entry name" value="Proton_antipo_M"/>
    <property type="match status" value="1"/>
</dbReference>
<protein>
    <submittedName>
        <fullName evidence="9">NADH dehydrogenase (Quinone)</fullName>
        <ecNumber evidence="9">1.6.5.11</ecNumber>
    </submittedName>
</protein>
<evidence type="ECO:0000256" key="2">
    <source>
        <dbReference type="ARBA" id="ARBA00022475"/>
    </source>
</evidence>
<name>A7I7D1_METB6</name>
<dbReference type="InterPro" id="IPR001750">
    <property type="entry name" value="ND/Mrp_TM"/>
</dbReference>
<evidence type="ECO:0000256" key="6">
    <source>
        <dbReference type="ARBA" id="ARBA00023136"/>
    </source>
</evidence>
<evidence type="ECO:0000256" key="1">
    <source>
        <dbReference type="ARBA" id="ARBA00004651"/>
    </source>
</evidence>
<dbReference type="EC" id="1.6.5.11" evidence="9"/>
<evidence type="ECO:0000256" key="3">
    <source>
        <dbReference type="ARBA" id="ARBA00022692"/>
    </source>
</evidence>
<dbReference type="NCBIfam" id="NF006427">
    <property type="entry name" value="PRK08676.1"/>
    <property type="match status" value="1"/>
</dbReference>
<dbReference type="RefSeq" id="WP_012106669.1">
    <property type="nucleotide sequence ID" value="NC_009712.1"/>
</dbReference>
<keyword evidence="4 7" id="KW-1133">Transmembrane helix</keyword>
<dbReference type="OrthoDB" id="19089at2157"/>
<keyword evidence="5 9" id="KW-0560">Oxidoreductase</keyword>
<feature type="transmembrane region" description="Helical" evidence="7">
    <location>
        <begin position="272"/>
        <end position="294"/>
    </location>
</feature>
<feature type="domain" description="NADH:quinone oxidoreductase/Mrp antiporter transmembrane" evidence="8">
    <location>
        <begin position="124"/>
        <end position="421"/>
    </location>
</feature>
<dbReference type="EMBL" id="CP000780">
    <property type="protein sequence ID" value="ABS55642.1"/>
    <property type="molecule type" value="Genomic_DNA"/>
</dbReference>
<feature type="transmembrane region" description="Helical" evidence="7">
    <location>
        <begin position="160"/>
        <end position="179"/>
    </location>
</feature>
<keyword evidence="3 7" id="KW-0812">Transmembrane</keyword>
<keyword evidence="10" id="KW-1185">Reference proteome</keyword>
<comment type="subcellular location">
    <subcellularLocation>
        <location evidence="1">Cell membrane</location>
        <topology evidence="1">Multi-pass membrane protein</topology>
    </subcellularLocation>
</comment>
<accession>A7I7D1</accession>
<dbReference type="InterPro" id="IPR003918">
    <property type="entry name" value="NADH_UbQ_OxRdtase"/>
</dbReference>
<feature type="transmembrane region" description="Helical" evidence="7">
    <location>
        <begin position="106"/>
        <end position="123"/>
    </location>
</feature>
<dbReference type="GO" id="GO:0008137">
    <property type="term" value="F:NADH dehydrogenase (ubiquinone) activity"/>
    <property type="evidence" value="ECO:0007669"/>
    <property type="project" value="InterPro"/>
</dbReference>
<dbReference type="GO" id="GO:0016491">
    <property type="term" value="F:oxidoreductase activity"/>
    <property type="evidence" value="ECO:0007669"/>
    <property type="project" value="UniProtKB-KW"/>
</dbReference>
<feature type="transmembrane region" description="Helical" evidence="7">
    <location>
        <begin position="191"/>
        <end position="221"/>
    </location>
</feature>
<dbReference type="GO" id="GO:0005886">
    <property type="term" value="C:plasma membrane"/>
    <property type="evidence" value="ECO:0007669"/>
    <property type="project" value="UniProtKB-SubCell"/>
</dbReference>
<dbReference type="GO" id="GO:0042773">
    <property type="term" value="P:ATP synthesis coupled electron transport"/>
    <property type="evidence" value="ECO:0007669"/>
    <property type="project" value="InterPro"/>
</dbReference>
<evidence type="ECO:0000256" key="4">
    <source>
        <dbReference type="ARBA" id="ARBA00022989"/>
    </source>
</evidence>
<feature type="transmembrane region" description="Helical" evidence="7">
    <location>
        <begin position="128"/>
        <end position="148"/>
    </location>
</feature>